<dbReference type="GO" id="GO:0034456">
    <property type="term" value="C:UTP-C complex"/>
    <property type="evidence" value="ECO:0007669"/>
    <property type="project" value="TreeGrafter"/>
</dbReference>
<dbReference type="Pfam" id="PF17407">
    <property type="entry name" value="Nrap_D6"/>
    <property type="match status" value="1"/>
</dbReference>
<dbReference type="InterPro" id="IPR035082">
    <property type="entry name" value="Nrap_D1"/>
</dbReference>
<evidence type="ECO:0000256" key="1">
    <source>
        <dbReference type="ARBA" id="ARBA00004604"/>
    </source>
</evidence>
<evidence type="ECO:0000313" key="14">
    <source>
        <dbReference type="Proteomes" id="UP000030641"/>
    </source>
</evidence>
<keyword evidence="3 5" id="KW-0694">RNA-binding</keyword>
<dbReference type="Pfam" id="PF17404">
    <property type="entry name" value="Nrap_D3"/>
    <property type="match status" value="1"/>
</dbReference>
<feature type="compositionally biased region" description="Basic and acidic residues" evidence="6">
    <location>
        <begin position="23"/>
        <end position="34"/>
    </location>
</feature>
<dbReference type="InterPro" id="IPR035367">
    <property type="entry name" value="Nrap_D2"/>
</dbReference>
<accession>A0A074Y7X0</accession>
<dbReference type="GeneID" id="25370646"/>
<dbReference type="PANTHER" id="PTHR17972:SF0">
    <property type="entry name" value="NUCLEOLAR PROTEIN 6"/>
    <property type="match status" value="1"/>
</dbReference>
<dbReference type="InterPro" id="IPR005554">
    <property type="entry name" value="NOL6/Upt22"/>
</dbReference>
<dbReference type="InterPro" id="IPR035370">
    <property type="entry name" value="Nrap_D5"/>
</dbReference>
<dbReference type="Gene3D" id="3.30.70.3030">
    <property type="match status" value="1"/>
</dbReference>
<dbReference type="Pfam" id="PF17405">
    <property type="entry name" value="Nrap_D4"/>
    <property type="match status" value="1"/>
</dbReference>
<feature type="domain" description="Nrap protein" evidence="9">
    <location>
        <begin position="456"/>
        <end position="601"/>
    </location>
</feature>
<comment type="similarity">
    <text evidence="2 5">Belongs to the NRAP family.</text>
</comment>
<feature type="domain" description="Nrap protein" evidence="11">
    <location>
        <begin position="810"/>
        <end position="965"/>
    </location>
</feature>
<dbReference type="InterPro" id="IPR035371">
    <property type="entry name" value="Nrap_D6"/>
</dbReference>
<evidence type="ECO:0000259" key="11">
    <source>
        <dbReference type="Pfam" id="PF17406"/>
    </source>
</evidence>
<sequence>MDEAEELDEESDEGESEEEEEVQEKVTKAKDNKKGGRNVSQASALEASSAAYTGGTFKSNMFKLQVDQMLQNMRPRQGAREAAAGEALHSIKKQIDSMPTREPLPLLDAERDMIKKSKVAIPFPEPRPAHDVKYKLAYEKPQNINVVGSFPLKLSLRDRHAPLSIDMLVTMPKSLFQEKDYLNHRYFYKRAFYLACIAAALKSSLKDLVFQFVNFRNNPLHPVLLVQPKESTSENNWRINIIPGIPEGTFADNKLLPNKNCVRPSQSGDDEQTQDLAPTPFYNAAIQADSHITSYLKLLHASSTSCEGYTDACMLGRVWLRQRGLASDTNKGGFGNFEWAATMANLLRTGAGSGKPVLSSGYSSYQLFKATLQYLAVKDLAKEPALLDAAGVTLATENGQPILYDGPRAQNILYKMTNWSYQHLRAEARTTLKMLGDNLFDQFDSAFILRSDNILKRYDLAVRVPCSALTSEITEDRQLLERYAKLHAVVSKGLGDRATQVVIQSPDHESWALGSARPQMERKGELLVAVNLDATNAARAVDHGPAAEQKKEAAAFRKFWGEKAELRRFRDGSILESLVWATNAGMSIIQQILTFLLYRHFGQEAAASAVFSGDECARLIKQSNGLVAFQPLMEAFKTLESDIRGMDDLPLTIRSILASDSQLRYSSIEPPLSSQRQMKRPAGVVLQFEGSGRWPDDLVAIQRTKIAFLLKIGELFGTSQEDVTHRIGLENEGEDILNQAFLDVIYPTGFSFRIRIHHDREQTLIERVLKSQSAAPSEKETAAVALATYKRVFIKSPTHTQALQKLCTRYPVLSPTVRLMKKWFSEHLLSNHFSEEVIELFAIHTFTRPWPYNTPSSTQAAFLRTLSFLSRFDWRADPLIVDLGGDLNTDNVAAATTRFEAWRKLDPALNRVVLFVASSDDLEGTTWTDGTPAKVVCGRMTALAKAATAEVEAKSLSLDVETLFVSPLGDYDFVIHLNPTSAKSKAASGKYKNLAIAEETNADLVDYSPTDAFFQELQNVYGQSLALFYGGPGSTTIAGLWSPVTAARAWKVNLSYSTVPVKKGEEVIAEINKTAVLAEMARLGGGLVRKIEANR</sequence>
<dbReference type="Pfam" id="PF17403">
    <property type="entry name" value="Nrap_D2"/>
    <property type="match status" value="1"/>
</dbReference>
<dbReference type="InterPro" id="IPR035368">
    <property type="entry name" value="Nrap_D3"/>
</dbReference>
<dbReference type="OMA" id="NPHGGKE"/>
<proteinExistence type="inferred from homology"/>
<evidence type="ECO:0000259" key="9">
    <source>
        <dbReference type="Pfam" id="PF17404"/>
    </source>
</evidence>
<dbReference type="PANTHER" id="PTHR17972">
    <property type="entry name" value="NUCLEOLAR RNA-ASSOCIATED PROTEIN"/>
    <property type="match status" value="1"/>
</dbReference>
<dbReference type="FunCoup" id="A0A074Y7X0">
    <property type="interactions" value="972"/>
</dbReference>
<dbReference type="OrthoDB" id="10251401at2759"/>
<evidence type="ECO:0000259" key="8">
    <source>
        <dbReference type="Pfam" id="PF17403"/>
    </source>
</evidence>
<dbReference type="Pfam" id="PF03813">
    <property type="entry name" value="Nrap"/>
    <property type="match status" value="1"/>
</dbReference>
<name>A0A074Y7X0_AURSE</name>
<dbReference type="GO" id="GO:0032545">
    <property type="term" value="C:CURI complex"/>
    <property type="evidence" value="ECO:0007669"/>
    <property type="project" value="TreeGrafter"/>
</dbReference>
<feature type="compositionally biased region" description="Acidic residues" evidence="6">
    <location>
        <begin position="1"/>
        <end position="22"/>
    </location>
</feature>
<dbReference type="EMBL" id="KL584773">
    <property type="protein sequence ID" value="KEQ92059.1"/>
    <property type="molecule type" value="Genomic_DNA"/>
</dbReference>
<evidence type="ECO:0000259" key="12">
    <source>
        <dbReference type="Pfam" id="PF17407"/>
    </source>
</evidence>
<dbReference type="GO" id="GO:0032040">
    <property type="term" value="C:small-subunit processome"/>
    <property type="evidence" value="ECO:0007669"/>
    <property type="project" value="TreeGrafter"/>
</dbReference>
<dbReference type="Gene3D" id="1.10.1410.10">
    <property type="match status" value="1"/>
</dbReference>
<organism evidence="13 14">
    <name type="scientific">Aureobasidium subglaciale (strain EXF-2481)</name>
    <name type="common">Aureobasidium pullulans var. subglaciale</name>
    <dbReference type="NCBI Taxonomy" id="1043005"/>
    <lineage>
        <taxon>Eukaryota</taxon>
        <taxon>Fungi</taxon>
        <taxon>Dikarya</taxon>
        <taxon>Ascomycota</taxon>
        <taxon>Pezizomycotina</taxon>
        <taxon>Dothideomycetes</taxon>
        <taxon>Dothideomycetidae</taxon>
        <taxon>Dothideales</taxon>
        <taxon>Saccotheciaceae</taxon>
        <taxon>Aureobasidium</taxon>
    </lineage>
</organism>
<dbReference type="Pfam" id="PF17406">
    <property type="entry name" value="Nrap_D5"/>
    <property type="match status" value="1"/>
</dbReference>
<gene>
    <name evidence="13" type="ORF">AUEXF2481DRAFT_69186</name>
</gene>
<evidence type="ECO:0000259" key="7">
    <source>
        <dbReference type="Pfam" id="PF03813"/>
    </source>
</evidence>
<dbReference type="GO" id="GO:0003723">
    <property type="term" value="F:RNA binding"/>
    <property type="evidence" value="ECO:0007669"/>
    <property type="project" value="UniProtKB-KW"/>
</dbReference>
<evidence type="ECO:0000256" key="3">
    <source>
        <dbReference type="ARBA" id="ARBA00022884"/>
    </source>
</evidence>
<keyword evidence="4 5" id="KW-0539">Nucleus</keyword>
<evidence type="ECO:0000256" key="2">
    <source>
        <dbReference type="ARBA" id="ARBA00006674"/>
    </source>
</evidence>
<feature type="domain" description="Nrap protein" evidence="8">
    <location>
        <begin position="310"/>
        <end position="449"/>
    </location>
</feature>
<dbReference type="AlphaFoldDB" id="A0A074Y7X0"/>
<keyword evidence="14" id="KW-1185">Reference proteome</keyword>
<dbReference type="GO" id="GO:0006409">
    <property type="term" value="P:tRNA export from nucleus"/>
    <property type="evidence" value="ECO:0007669"/>
    <property type="project" value="TreeGrafter"/>
</dbReference>
<evidence type="ECO:0000256" key="6">
    <source>
        <dbReference type="SAM" id="MobiDB-lite"/>
    </source>
</evidence>
<dbReference type="Proteomes" id="UP000030641">
    <property type="component" value="Unassembled WGS sequence"/>
</dbReference>
<evidence type="ECO:0000256" key="5">
    <source>
        <dbReference type="RuleBase" id="RU364032"/>
    </source>
</evidence>
<feature type="domain" description="Nrap protein" evidence="10">
    <location>
        <begin position="622"/>
        <end position="808"/>
    </location>
</feature>
<keyword evidence="5" id="KW-0687">Ribonucleoprotein</keyword>
<keyword evidence="5" id="KW-0690">Ribosome biogenesis</keyword>
<dbReference type="HOGENOM" id="CLU_003502_1_0_1"/>
<dbReference type="RefSeq" id="XP_013340555.1">
    <property type="nucleotide sequence ID" value="XM_013485101.1"/>
</dbReference>
<keyword evidence="5" id="KW-0698">rRNA processing</keyword>
<feature type="domain" description="Nrap protein" evidence="12">
    <location>
        <begin position="968"/>
        <end position="1091"/>
    </location>
</feature>
<evidence type="ECO:0000256" key="4">
    <source>
        <dbReference type="ARBA" id="ARBA00023242"/>
    </source>
</evidence>
<dbReference type="InterPro" id="IPR035369">
    <property type="entry name" value="Nrap_D4"/>
</dbReference>
<comment type="subcellular location">
    <subcellularLocation>
        <location evidence="1 5">Nucleus</location>
        <location evidence="1 5">Nucleolus</location>
    </subcellularLocation>
</comment>
<dbReference type="InParanoid" id="A0A074Y7X0"/>
<evidence type="ECO:0000259" key="10">
    <source>
        <dbReference type="Pfam" id="PF17405"/>
    </source>
</evidence>
<evidence type="ECO:0000313" key="13">
    <source>
        <dbReference type="EMBL" id="KEQ92059.1"/>
    </source>
</evidence>
<protein>
    <recommendedName>
        <fullName evidence="5">U3 small nucleolar RNA-associated protein 22</fullName>
    </recommendedName>
</protein>
<reference evidence="13 14" key="1">
    <citation type="journal article" date="2014" name="BMC Genomics">
        <title>Genome sequencing of four Aureobasidium pullulans varieties: biotechnological potential, stress tolerance, and description of new species.</title>
        <authorList>
            <person name="Gostin Ar C."/>
            <person name="Ohm R.A."/>
            <person name="Kogej T."/>
            <person name="Sonjak S."/>
            <person name="Turk M."/>
            <person name="Zajc J."/>
            <person name="Zalar P."/>
            <person name="Grube M."/>
            <person name="Sun H."/>
            <person name="Han J."/>
            <person name="Sharma A."/>
            <person name="Chiniquy J."/>
            <person name="Ngan C.Y."/>
            <person name="Lipzen A."/>
            <person name="Barry K."/>
            <person name="Grigoriev I.V."/>
            <person name="Gunde-Cimerman N."/>
        </authorList>
    </citation>
    <scope>NUCLEOTIDE SEQUENCE [LARGE SCALE GENOMIC DNA]</scope>
    <source>
        <strain evidence="13 14">EXF-2481</strain>
    </source>
</reference>
<dbReference type="GO" id="GO:0006364">
    <property type="term" value="P:rRNA processing"/>
    <property type="evidence" value="ECO:0007669"/>
    <property type="project" value="UniProtKB-KW"/>
</dbReference>
<dbReference type="STRING" id="1043005.A0A074Y7X0"/>
<feature type="region of interest" description="Disordered" evidence="6">
    <location>
        <begin position="1"/>
        <end position="42"/>
    </location>
</feature>
<feature type="domain" description="Nrap protein" evidence="7">
    <location>
        <begin position="165"/>
        <end position="303"/>
    </location>
</feature>